<evidence type="ECO:0000256" key="1">
    <source>
        <dbReference type="ARBA" id="ARBA00008520"/>
    </source>
</evidence>
<dbReference type="Gene3D" id="3.40.190.10">
    <property type="entry name" value="Periplasmic binding protein-like II"/>
    <property type="match status" value="1"/>
</dbReference>
<proteinExistence type="inferred from homology"/>
<name>A0ABN6YJ07_9MICO</name>
<dbReference type="Pfam" id="PF01547">
    <property type="entry name" value="SBP_bac_1"/>
    <property type="match status" value="1"/>
</dbReference>
<feature type="compositionally biased region" description="Low complexity" evidence="4">
    <location>
        <begin position="308"/>
        <end position="327"/>
    </location>
</feature>
<dbReference type="PANTHER" id="PTHR43649">
    <property type="entry name" value="ARABINOSE-BINDING PROTEIN-RELATED"/>
    <property type="match status" value="1"/>
</dbReference>
<sequence length="333" mass="35334">MVHTEGGLMRRRARAATAAAAAALALTPALAGCADDEPRPPNQIVVWSLEAQTDRIAAQRAMLAGFTRSTGVSAELVAVDEAQLPQLIASAAQTGDLPDVVGGLPLGYVRQLDRFDVLDRPAATEVMNQLGRDTFAPRTVQMTSEGQESLAVPSDGWAQVLVYRKDLFRQAGLQPPTTYDNLVRAARTLTRDKQFGITLSTDPADVFTQQSFESLALGNDCQLVDRAGAVQITDPPCERTWSTYDQLARSFSPTAGRTSTPPGPATSRASRRWSCGPRSSSTSSPGCATTRCPPADRASATGRGWPRTAASSPRSTVPTAPAPAASARSRRGR</sequence>
<keyword evidence="7" id="KW-1185">Reference proteome</keyword>
<protein>
    <recommendedName>
        <fullName evidence="8">Extracellular solute-binding protein</fullName>
    </recommendedName>
</protein>
<feature type="region of interest" description="Disordered" evidence="4">
    <location>
        <begin position="250"/>
        <end position="333"/>
    </location>
</feature>
<reference evidence="7" key="1">
    <citation type="journal article" date="2019" name="Int. J. Syst. Evol. Microbiol.">
        <title>The Global Catalogue of Microorganisms (GCM) 10K type strain sequencing project: providing services to taxonomists for standard genome sequencing and annotation.</title>
        <authorList>
            <consortium name="The Broad Institute Genomics Platform"/>
            <consortium name="The Broad Institute Genome Sequencing Center for Infectious Disease"/>
            <person name="Wu L."/>
            <person name="Ma J."/>
        </authorList>
    </citation>
    <scope>NUCLEOTIDE SEQUENCE [LARGE SCALE GENOMIC DNA]</scope>
    <source>
        <strain evidence="7">NBRC 110608</strain>
    </source>
</reference>
<dbReference type="PROSITE" id="PS51318">
    <property type="entry name" value="TAT"/>
    <property type="match status" value="1"/>
</dbReference>
<organism evidence="6 7">
    <name type="scientific">Barrientosiimonas endolithica</name>
    <dbReference type="NCBI Taxonomy" id="1535208"/>
    <lineage>
        <taxon>Bacteria</taxon>
        <taxon>Bacillati</taxon>
        <taxon>Actinomycetota</taxon>
        <taxon>Actinomycetes</taxon>
        <taxon>Micrococcales</taxon>
        <taxon>Dermacoccaceae</taxon>
        <taxon>Barrientosiimonas</taxon>
    </lineage>
</organism>
<dbReference type="InterPro" id="IPR050490">
    <property type="entry name" value="Bact_solute-bd_prot1"/>
</dbReference>
<accession>A0ABN6YJ07</accession>
<dbReference type="SUPFAM" id="SSF53850">
    <property type="entry name" value="Periplasmic binding protein-like II"/>
    <property type="match status" value="1"/>
</dbReference>
<dbReference type="EMBL" id="AP027735">
    <property type="protein sequence ID" value="BDZ56949.1"/>
    <property type="molecule type" value="Genomic_DNA"/>
</dbReference>
<keyword evidence="2" id="KW-0813">Transport</keyword>
<evidence type="ECO:0000256" key="2">
    <source>
        <dbReference type="ARBA" id="ARBA00022448"/>
    </source>
</evidence>
<feature type="chain" id="PRO_5045390666" description="Extracellular solute-binding protein" evidence="5">
    <location>
        <begin position="32"/>
        <end position="333"/>
    </location>
</feature>
<comment type="similarity">
    <text evidence="1">Belongs to the bacterial solute-binding protein 1 family.</text>
</comment>
<dbReference type="Proteomes" id="UP001321421">
    <property type="component" value="Chromosome"/>
</dbReference>
<evidence type="ECO:0008006" key="8">
    <source>
        <dbReference type="Google" id="ProtNLM"/>
    </source>
</evidence>
<feature type="signal peptide" evidence="5">
    <location>
        <begin position="1"/>
        <end position="31"/>
    </location>
</feature>
<evidence type="ECO:0000256" key="4">
    <source>
        <dbReference type="SAM" id="MobiDB-lite"/>
    </source>
</evidence>
<feature type="compositionally biased region" description="Low complexity" evidence="4">
    <location>
        <begin position="274"/>
        <end position="287"/>
    </location>
</feature>
<gene>
    <name evidence="6" type="ORF">GCM10025872_06060</name>
</gene>
<keyword evidence="3 5" id="KW-0732">Signal</keyword>
<evidence type="ECO:0000313" key="6">
    <source>
        <dbReference type="EMBL" id="BDZ56949.1"/>
    </source>
</evidence>
<dbReference type="InterPro" id="IPR006059">
    <property type="entry name" value="SBP"/>
</dbReference>
<dbReference type="InterPro" id="IPR006311">
    <property type="entry name" value="TAT_signal"/>
</dbReference>
<evidence type="ECO:0000256" key="3">
    <source>
        <dbReference type="ARBA" id="ARBA00022729"/>
    </source>
</evidence>
<feature type="compositionally biased region" description="Polar residues" evidence="4">
    <location>
        <begin position="250"/>
        <end position="260"/>
    </location>
</feature>
<evidence type="ECO:0000256" key="5">
    <source>
        <dbReference type="SAM" id="SignalP"/>
    </source>
</evidence>
<dbReference type="PANTHER" id="PTHR43649:SF34">
    <property type="entry name" value="ABC TRANSPORTER PERIPLASMIC-BINDING PROTEIN YCJN-RELATED"/>
    <property type="match status" value="1"/>
</dbReference>
<evidence type="ECO:0000313" key="7">
    <source>
        <dbReference type="Proteomes" id="UP001321421"/>
    </source>
</evidence>